<dbReference type="Proteomes" id="UP001054837">
    <property type="component" value="Unassembled WGS sequence"/>
</dbReference>
<proteinExistence type="predicted"/>
<organism evidence="1 2">
    <name type="scientific">Caerostris darwini</name>
    <dbReference type="NCBI Taxonomy" id="1538125"/>
    <lineage>
        <taxon>Eukaryota</taxon>
        <taxon>Metazoa</taxon>
        <taxon>Ecdysozoa</taxon>
        <taxon>Arthropoda</taxon>
        <taxon>Chelicerata</taxon>
        <taxon>Arachnida</taxon>
        <taxon>Araneae</taxon>
        <taxon>Araneomorphae</taxon>
        <taxon>Entelegynae</taxon>
        <taxon>Araneoidea</taxon>
        <taxon>Araneidae</taxon>
        <taxon>Caerostris</taxon>
    </lineage>
</organism>
<name>A0AAV4V9Z4_9ARAC</name>
<evidence type="ECO:0000313" key="1">
    <source>
        <dbReference type="EMBL" id="GIY67161.1"/>
    </source>
</evidence>
<protein>
    <submittedName>
        <fullName evidence="1">Uncharacterized protein</fullName>
    </submittedName>
</protein>
<comment type="caution">
    <text evidence="1">The sequence shown here is derived from an EMBL/GenBank/DDBJ whole genome shotgun (WGS) entry which is preliminary data.</text>
</comment>
<reference evidence="1 2" key="1">
    <citation type="submission" date="2021-06" db="EMBL/GenBank/DDBJ databases">
        <title>Caerostris darwini draft genome.</title>
        <authorList>
            <person name="Kono N."/>
            <person name="Arakawa K."/>
        </authorList>
    </citation>
    <scope>NUCLEOTIDE SEQUENCE [LARGE SCALE GENOMIC DNA]</scope>
</reference>
<dbReference type="AlphaFoldDB" id="A0AAV4V9Z4"/>
<evidence type="ECO:0000313" key="2">
    <source>
        <dbReference type="Proteomes" id="UP001054837"/>
    </source>
</evidence>
<keyword evidence="2" id="KW-1185">Reference proteome</keyword>
<gene>
    <name evidence="1" type="ORF">CDAR_553681</name>
</gene>
<sequence>MRSFRESPLLSDLSRNQCIASSHCILEFRPMAITCEVLVLPEMILGTDPEFHAMIWFIRGELWSTKFPMG</sequence>
<accession>A0AAV4V9Z4</accession>
<dbReference type="EMBL" id="BPLQ01012700">
    <property type="protein sequence ID" value="GIY67161.1"/>
    <property type="molecule type" value="Genomic_DNA"/>
</dbReference>